<evidence type="ECO:0000313" key="2">
    <source>
        <dbReference type="Proteomes" id="UP000254771"/>
    </source>
</evidence>
<protein>
    <submittedName>
        <fullName evidence="1">Uncharacterized protein</fullName>
    </submittedName>
</protein>
<keyword evidence="2" id="KW-1185">Reference proteome</keyword>
<evidence type="ECO:0000313" key="1">
    <source>
        <dbReference type="EMBL" id="RDH80919.1"/>
    </source>
</evidence>
<name>A0A370D7I7_9GAMM</name>
<organism evidence="1 2">
    <name type="scientific">endosymbiont of Escarpia spicata</name>
    <dbReference type="NCBI Taxonomy" id="2200908"/>
    <lineage>
        <taxon>Bacteria</taxon>
        <taxon>Pseudomonadati</taxon>
        <taxon>Pseudomonadota</taxon>
        <taxon>Gammaproteobacteria</taxon>
        <taxon>sulfur-oxidizing symbionts</taxon>
    </lineage>
</organism>
<comment type="caution">
    <text evidence="1">The sequence shown here is derived from an EMBL/GenBank/DDBJ whole genome shotgun (WGS) entry which is preliminary data.</text>
</comment>
<accession>A0A370D7I7</accession>
<dbReference type="AlphaFoldDB" id="A0A370D7I7"/>
<gene>
    <name evidence="1" type="ORF">DIZ78_17835</name>
</gene>
<dbReference type="EMBL" id="QFXE01000023">
    <property type="protein sequence ID" value="RDH80919.1"/>
    <property type="molecule type" value="Genomic_DNA"/>
</dbReference>
<proteinExistence type="predicted"/>
<reference evidence="1 2" key="1">
    <citation type="journal article" date="2018" name="ISME J.">
        <title>Endosymbiont genomes yield clues of tubeworm success.</title>
        <authorList>
            <person name="Li Y."/>
            <person name="Liles M.R."/>
            <person name="Halanych K.M."/>
        </authorList>
    </citation>
    <scope>NUCLEOTIDE SEQUENCE [LARGE SCALE GENOMIC DNA]</scope>
    <source>
        <strain evidence="1">A1462</strain>
    </source>
</reference>
<dbReference type="Proteomes" id="UP000254771">
    <property type="component" value="Unassembled WGS sequence"/>
</dbReference>
<sequence length="137" mass="15246">MDNRISVRITFSFKGKTHTPSASVDLDALIKGGDAHDTLHPLLARTNGIDSYSYLYEVMESHSIEFSNPTGFAADYLSGTEFDFVGFEKRWHEEKKLSVLDSIIEHHFKGEDCAQHPSLKAALLEAFRAGKAAASRE</sequence>